<dbReference type="RefSeq" id="WP_159453234.1">
    <property type="nucleotide sequence ID" value="NZ_FWFS01000008.1"/>
</dbReference>
<dbReference type="InterPro" id="IPR055101">
    <property type="entry name" value="AIPR_N"/>
</dbReference>
<evidence type="ECO:0000259" key="1">
    <source>
        <dbReference type="Pfam" id="PF10592"/>
    </source>
</evidence>
<evidence type="ECO:0000313" key="3">
    <source>
        <dbReference type="EMBL" id="SLN51910.1"/>
    </source>
</evidence>
<dbReference type="OrthoDB" id="9806213at2"/>
<proteinExistence type="predicted"/>
<protein>
    <submittedName>
        <fullName evidence="3">AIPR protein</fullName>
    </submittedName>
</protein>
<keyword evidence="4" id="KW-1185">Reference proteome</keyword>
<gene>
    <name evidence="3" type="ORF">AQS8620_02249</name>
</gene>
<organism evidence="3 4">
    <name type="scientific">Aquimixticola soesokkakensis</name>
    <dbReference type="NCBI Taxonomy" id="1519096"/>
    <lineage>
        <taxon>Bacteria</taxon>
        <taxon>Pseudomonadati</taxon>
        <taxon>Pseudomonadota</taxon>
        <taxon>Alphaproteobacteria</taxon>
        <taxon>Rhodobacterales</taxon>
        <taxon>Paracoccaceae</taxon>
        <taxon>Aquimixticola</taxon>
    </lineage>
</organism>
<sequence>MTEDNQFADILREDIKLLSEANGTSMEEAFFARASDTITGSGEIEALEYFHHRGTPQSGIRVDGWGGDPRKSKQLTLLVIDHADDPQAPTLTGTELNSQFKRPLRFLKAALDEDWRNRLEETSPGFELADMIAARWSSVKKIRLLLLTDRRLSSRVDGRDMTEFMERAVSYSVWDVTRLERIESSALGREDIIVNFEQHGGAIPVLPAHMPDSPYEAYLAALPGPVLASIYDRWEARLLEQNVRVFLQARGNVNKGIKKTIEEDPSMFFAYNNGITATAEAVEIENRDGVPMMTRLTNLQIVNGGQTSASIHSALRDGKDLSKTFIQMKLSIVDAEKAEKIVPDISRYANSQNRIAAADFFSNHPFHVRMEEISRRLYAPAKDGNFTQSRWFYERARGQFADRRSNLTAAQRRKFDLEHPRTQLFTKTDLAKAEMTWRGRPEIVSLGAQKNFANFAHVIGKEWDKREEGFSEEWFRNAISKLIIFRRTEKIVSDAASSWYTGGLRANTVCYAISKLVHDISEKGQSIDLRLIWNNQALPEQLVDVLDQYGEAMHLHLLSPQAGGSNPTEWAKKKACVEAARVMELELRSDLSQILIGSAERRERVTEGRRDQRVVSGIQAQAAVAEMGSGEWARLRDWVRDSGMRLSHSEDGVLEAATHIRLRPLSEAQSIKAMAVLERARGEGFRPPNVR</sequence>
<dbReference type="Proteomes" id="UP000193862">
    <property type="component" value="Unassembled WGS sequence"/>
</dbReference>
<feature type="domain" description="Abortive infection phage resistance protein N-terminal" evidence="2">
    <location>
        <begin position="30"/>
        <end position="181"/>
    </location>
</feature>
<reference evidence="3 4" key="1">
    <citation type="submission" date="2017-03" db="EMBL/GenBank/DDBJ databases">
        <authorList>
            <person name="Afonso C.L."/>
            <person name="Miller P.J."/>
            <person name="Scott M.A."/>
            <person name="Spackman E."/>
            <person name="Goraichik I."/>
            <person name="Dimitrov K.M."/>
            <person name="Suarez D.L."/>
            <person name="Swayne D.E."/>
        </authorList>
    </citation>
    <scope>NUCLEOTIDE SEQUENCE [LARGE SCALE GENOMIC DNA]</scope>
    <source>
        <strain evidence="3 4">CECT 8620</strain>
    </source>
</reference>
<feature type="domain" description="Abortive phage infection protein C-terminal" evidence="1">
    <location>
        <begin position="239"/>
        <end position="558"/>
    </location>
</feature>
<name>A0A1Y5SZG2_9RHOB</name>
<dbReference type="Pfam" id="PF22879">
    <property type="entry name" value="AIPR_N"/>
    <property type="match status" value="1"/>
</dbReference>
<accession>A0A1Y5SZG2</accession>
<dbReference type="InterPro" id="IPR018891">
    <property type="entry name" value="AIPR_C"/>
</dbReference>
<evidence type="ECO:0000259" key="2">
    <source>
        <dbReference type="Pfam" id="PF22879"/>
    </source>
</evidence>
<dbReference type="EMBL" id="FWFS01000008">
    <property type="protein sequence ID" value="SLN51910.1"/>
    <property type="molecule type" value="Genomic_DNA"/>
</dbReference>
<evidence type="ECO:0000313" key="4">
    <source>
        <dbReference type="Proteomes" id="UP000193862"/>
    </source>
</evidence>
<dbReference type="AlphaFoldDB" id="A0A1Y5SZG2"/>
<dbReference type="Pfam" id="PF10592">
    <property type="entry name" value="AIPR"/>
    <property type="match status" value="1"/>
</dbReference>